<dbReference type="PANTHER" id="PTHR33988:SF3">
    <property type="entry name" value="ENDORIBONUCLEASE TOXIN CHPB-RELATED"/>
    <property type="match status" value="1"/>
</dbReference>
<evidence type="ECO:0000313" key="4">
    <source>
        <dbReference type="Proteomes" id="UP001152867"/>
    </source>
</evidence>
<dbReference type="InterPro" id="IPR011067">
    <property type="entry name" value="Plasmid_toxin/cell-grow_inhib"/>
</dbReference>
<dbReference type="EMBL" id="JANDJP010000001">
    <property type="protein sequence ID" value="MDF9912724.1"/>
    <property type="molecule type" value="Genomic_DNA"/>
</dbReference>
<proteinExistence type="inferred from homology"/>
<sequence>MNLNNYVPDRQDIIWINFSPSQGEEITKRRPAVVISSKGYTSITGLTLVVPITHGVDNRLKDFFIPIQTNVGIDGFINPLQLHTFSVKKRRAEFSGEIVSSFNYAFLQQRLKQLMYD</sequence>
<keyword evidence="2" id="KW-1277">Toxin-antitoxin system</keyword>
<dbReference type="RefSeq" id="WP_225439157.1">
    <property type="nucleotide sequence ID" value="NZ_JAIWJF010000003.1"/>
</dbReference>
<dbReference type="Proteomes" id="UP001152867">
    <property type="component" value="Unassembled WGS sequence"/>
</dbReference>
<name>A0ABT6D6F5_9LACO</name>
<dbReference type="SUPFAM" id="SSF50118">
    <property type="entry name" value="Cell growth inhibitor/plasmid maintenance toxic component"/>
    <property type="match status" value="1"/>
</dbReference>
<dbReference type="PANTHER" id="PTHR33988">
    <property type="entry name" value="ENDORIBONUCLEASE MAZF-RELATED"/>
    <property type="match status" value="1"/>
</dbReference>
<accession>A0ABT6D6F5</accession>
<dbReference type="InterPro" id="IPR003477">
    <property type="entry name" value="PemK-like"/>
</dbReference>
<reference evidence="3" key="1">
    <citation type="submission" date="2022-06" db="EMBL/GenBank/DDBJ databases">
        <title>Antifungal cultures and metabolites of lactic acid bacteria for use in dairy fermentations.</title>
        <authorList>
            <person name="Zhao Z."/>
            <person name="Gaenzle M."/>
        </authorList>
    </citation>
    <scope>NUCLEOTIDE SEQUENCE</scope>
    <source>
        <strain evidence="3">FUA3126</strain>
    </source>
</reference>
<comment type="similarity">
    <text evidence="1">Belongs to the PemK/MazF family.</text>
</comment>
<dbReference type="Gene3D" id="2.30.30.110">
    <property type="match status" value="1"/>
</dbReference>
<gene>
    <name evidence="3" type="ORF">NNA32_00520</name>
</gene>
<evidence type="ECO:0000313" key="3">
    <source>
        <dbReference type="EMBL" id="MDF9912724.1"/>
    </source>
</evidence>
<evidence type="ECO:0000256" key="2">
    <source>
        <dbReference type="ARBA" id="ARBA00022649"/>
    </source>
</evidence>
<dbReference type="Pfam" id="PF02452">
    <property type="entry name" value="PemK_toxin"/>
    <property type="match status" value="1"/>
</dbReference>
<evidence type="ECO:0000256" key="1">
    <source>
        <dbReference type="ARBA" id="ARBA00007521"/>
    </source>
</evidence>
<comment type="caution">
    <text evidence="3">The sequence shown here is derived from an EMBL/GenBank/DDBJ whole genome shotgun (WGS) entry which is preliminary data.</text>
</comment>
<keyword evidence="4" id="KW-1185">Reference proteome</keyword>
<organism evidence="3 4">
    <name type="scientific">Furfurilactobacillus milii</name>
    <dbReference type="NCBI Taxonomy" id="2888272"/>
    <lineage>
        <taxon>Bacteria</taxon>
        <taxon>Bacillati</taxon>
        <taxon>Bacillota</taxon>
        <taxon>Bacilli</taxon>
        <taxon>Lactobacillales</taxon>
        <taxon>Lactobacillaceae</taxon>
        <taxon>Furfurilactobacillus</taxon>
    </lineage>
</organism>
<protein>
    <submittedName>
        <fullName evidence="3">Type II toxin-antitoxin system PemK/MazF family toxin</fullName>
    </submittedName>
</protein>